<feature type="active site" evidence="2">
    <location>
        <position position="96"/>
    </location>
</feature>
<dbReference type="GO" id="GO:0016155">
    <property type="term" value="F:formyltetrahydrofolate dehydrogenase activity"/>
    <property type="evidence" value="ECO:0007669"/>
    <property type="project" value="UniProtKB-EC"/>
</dbReference>
<evidence type="ECO:0000256" key="2">
    <source>
        <dbReference type="PROSITE-ProRule" id="PRU10007"/>
    </source>
</evidence>
<comment type="similarity">
    <text evidence="3">Belongs to the aldehyde dehydrogenase family.</text>
</comment>
<dbReference type="FunFam" id="3.40.605.10:FF:000026">
    <property type="entry name" value="Aldehyde dehydrogenase, putative"/>
    <property type="match status" value="1"/>
</dbReference>
<name>A0A8B6EE15_MYTGA</name>
<evidence type="ECO:0000313" key="5">
    <source>
        <dbReference type="EMBL" id="VDI32680.1"/>
    </source>
</evidence>
<dbReference type="EMBL" id="UYJE01004939">
    <property type="protein sequence ID" value="VDI32680.1"/>
    <property type="molecule type" value="Genomic_DNA"/>
</dbReference>
<proteinExistence type="inferred from homology"/>
<dbReference type="InterPro" id="IPR015590">
    <property type="entry name" value="Aldehyde_DH_dom"/>
</dbReference>
<evidence type="ECO:0000256" key="1">
    <source>
        <dbReference type="ARBA" id="ARBA00023002"/>
    </source>
</evidence>
<dbReference type="InterPro" id="IPR016161">
    <property type="entry name" value="Ald_DH/histidinol_DH"/>
</dbReference>
<gene>
    <name evidence="5" type="ORF">MGAL_10B056809</name>
</gene>
<dbReference type="OrthoDB" id="310895at2759"/>
<dbReference type="FunFam" id="3.40.309.10:FF:000008">
    <property type="entry name" value="Cytosolic 10-formyltetrahydrofolate dehydrogenase"/>
    <property type="match status" value="1"/>
</dbReference>
<protein>
    <submittedName>
        <fullName evidence="5">Formyltetrahydrofolate dehydrogenase</fullName>
        <ecNumber evidence="5">1.5.1.6</ecNumber>
    </submittedName>
</protein>
<dbReference type="Proteomes" id="UP000596742">
    <property type="component" value="Unassembled WGS sequence"/>
</dbReference>
<dbReference type="PANTHER" id="PTHR11699">
    <property type="entry name" value="ALDEHYDE DEHYDROGENASE-RELATED"/>
    <property type="match status" value="1"/>
</dbReference>
<evidence type="ECO:0000256" key="3">
    <source>
        <dbReference type="RuleBase" id="RU003345"/>
    </source>
</evidence>
<keyword evidence="6" id="KW-1185">Reference proteome</keyword>
<evidence type="ECO:0000313" key="6">
    <source>
        <dbReference type="Proteomes" id="UP000596742"/>
    </source>
</evidence>
<dbReference type="GO" id="GO:0016620">
    <property type="term" value="F:oxidoreductase activity, acting on the aldehyde or oxo group of donors, NAD or NADP as acceptor"/>
    <property type="evidence" value="ECO:0007669"/>
    <property type="project" value="InterPro"/>
</dbReference>
<dbReference type="Gene3D" id="3.40.309.10">
    <property type="entry name" value="Aldehyde Dehydrogenase, Chain A, domain 2"/>
    <property type="match status" value="1"/>
</dbReference>
<organism evidence="5 6">
    <name type="scientific">Mytilus galloprovincialis</name>
    <name type="common">Mediterranean mussel</name>
    <dbReference type="NCBI Taxonomy" id="29158"/>
    <lineage>
        <taxon>Eukaryota</taxon>
        <taxon>Metazoa</taxon>
        <taxon>Spiralia</taxon>
        <taxon>Lophotrochozoa</taxon>
        <taxon>Mollusca</taxon>
        <taxon>Bivalvia</taxon>
        <taxon>Autobranchia</taxon>
        <taxon>Pteriomorphia</taxon>
        <taxon>Mytilida</taxon>
        <taxon>Mytiloidea</taxon>
        <taxon>Mytilidae</taxon>
        <taxon>Mytilinae</taxon>
        <taxon>Mytilus</taxon>
    </lineage>
</organism>
<sequence length="328" mass="35528">MMLAWKMAACLAAGNTVVLKPAQVTPLTALKFAELVVKAGFPPGVINILPGPGSSIGQALSEHPHVRKLGFTGSTPIGKTIMESCSKVNLKKVSLELGGKSPLIIFGDCDMDKAVRMGLSSVFFNKGENCIAAGRLFVEESIHDEYVERCVAEIKKMKIGNPLDRSVDHGPQNHRAHLEKLLEYCDAGVKEGATLVYGGKQCDMKGLFMEPTVFTDVEDHMYIADEESFGPVMIISKFQDGDVDGVIKRANNTEYGLASGVFTKDINKAMYVADQIDAGTVFVNTYNKTDVAAPFGGFKQSGFGKDLGEEALHEYMKTKAVTVEYGQQ</sequence>
<dbReference type="InterPro" id="IPR016162">
    <property type="entry name" value="Ald_DH_N"/>
</dbReference>
<dbReference type="InterPro" id="IPR029510">
    <property type="entry name" value="Ald_DH_CS_GLU"/>
</dbReference>
<dbReference type="EC" id="1.5.1.6" evidence="5"/>
<accession>A0A8B6EE15</accession>
<dbReference type="InterPro" id="IPR016160">
    <property type="entry name" value="Ald_DH_CS_CYS"/>
</dbReference>
<dbReference type="Pfam" id="PF00171">
    <property type="entry name" value="Aldedh"/>
    <property type="match status" value="1"/>
</dbReference>
<dbReference type="Gene3D" id="3.40.605.10">
    <property type="entry name" value="Aldehyde Dehydrogenase, Chain A, domain 1"/>
    <property type="match status" value="1"/>
</dbReference>
<dbReference type="AlphaFoldDB" id="A0A8B6EE15"/>
<reference evidence="5" key="1">
    <citation type="submission" date="2018-11" db="EMBL/GenBank/DDBJ databases">
        <authorList>
            <person name="Alioto T."/>
            <person name="Alioto T."/>
        </authorList>
    </citation>
    <scope>NUCLEOTIDE SEQUENCE</scope>
</reference>
<dbReference type="SUPFAM" id="SSF53720">
    <property type="entry name" value="ALDH-like"/>
    <property type="match status" value="1"/>
</dbReference>
<dbReference type="PROSITE" id="PS00687">
    <property type="entry name" value="ALDEHYDE_DEHYDR_GLU"/>
    <property type="match status" value="1"/>
</dbReference>
<comment type="caution">
    <text evidence="5">The sequence shown here is derived from an EMBL/GenBank/DDBJ whole genome shotgun (WGS) entry which is preliminary data.</text>
</comment>
<keyword evidence="1 3" id="KW-0560">Oxidoreductase</keyword>
<feature type="domain" description="Aldehyde dehydrogenase" evidence="4">
    <location>
        <begin position="1"/>
        <end position="321"/>
    </location>
</feature>
<evidence type="ECO:0000259" key="4">
    <source>
        <dbReference type="Pfam" id="PF00171"/>
    </source>
</evidence>
<dbReference type="InterPro" id="IPR016163">
    <property type="entry name" value="Ald_DH_C"/>
</dbReference>
<dbReference type="PROSITE" id="PS00070">
    <property type="entry name" value="ALDEHYDE_DEHYDR_CYS"/>
    <property type="match status" value="1"/>
</dbReference>